<dbReference type="InterPro" id="IPR031107">
    <property type="entry name" value="Small_HSP"/>
</dbReference>
<dbReference type="EMBL" id="CP061800">
    <property type="protein sequence ID" value="QTA90157.1"/>
    <property type="molecule type" value="Genomic_DNA"/>
</dbReference>
<comment type="similarity">
    <text evidence="1 2">Belongs to the small heat shock protein (HSP20) family.</text>
</comment>
<dbReference type="Pfam" id="PF00011">
    <property type="entry name" value="HSP20"/>
    <property type="match status" value="1"/>
</dbReference>
<dbReference type="PANTHER" id="PTHR11527">
    <property type="entry name" value="HEAT-SHOCK PROTEIN 20 FAMILY MEMBER"/>
    <property type="match status" value="1"/>
</dbReference>
<sequence length="131" mass="14274">MEAGELNVQDKKEAEAQGELTRPGDFFTPVADIFEDRDSVILVADMPGVNKDGVTIQVEDNKLSIQGEVGTERPGRPIFSEYPIGGFMRTFTLAEIIDQSKIEASIKDGVLRVALPKAEAGKPRKISVKAE</sequence>
<dbReference type="AlphaFoldDB" id="A0A975BR32"/>
<name>A0A975BR32_9BACT</name>
<dbReference type="KEGG" id="dmm:dnm_062180"/>
<dbReference type="InterPro" id="IPR002068">
    <property type="entry name" value="A-crystallin/Hsp20_dom"/>
</dbReference>
<proteinExistence type="inferred from homology"/>
<dbReference type="RefSeq" id="WP_207678483.1">
    <property type="nucleotide sequence ID" value="NZ_CP061800.1"/>
</dbReference>
<feature type="domain" description="SHSP" evidence="4">
    <location>
        <begin position="21"/>
        <end position="131"/>
    </location>
</feature>
<organism evidence="5 6">
    <name type="scientific">Desulfonema magnum</name>
    <dbReference type="NCBI Taxonomy" id="45655"/>
    <lineage>
        <taxon>Bacteria</taxon>
        <taxon>Pseudomonadati</taxon>
        <taxon>Thermodesulfobacteriota</taxon>
        <taxon>Desulfobacteria</taxon>
        <taxon>Desulfobacterales</taxon>
        <taxon>Desulfococcaceae</taxon>
        <taxon>Desulfonema</taxon>
    </lineage>
</organism>
<dbReference type="PROSITE" id="PS01031">
    <property type="entry name" value="SHSP"/>
    <property type="match status" value="1"/>
</dbReference>
<reference evidence="5" key="1">
    <citation type="journal article" date="2021" name="Microb. Physiol.">
        <title>Proteogenomic Insights into the Physiology of Marine, Sulfate-Reducing, Filamentous Desulfonema limicola and Desulfonema magnum.</title>
        <authorList>
            <person name="Schnaars V."/>
            <person name="Wohlbrand L."/>
            <person name="Scheve S."/>
            <person name="Hinrichs C."/>
            <person name="Reinhardt R."/>
            <person name="Rabus R."/>
        </authorList>
    </citation>
    <scope>NUCLEOTIDE SEQUENCE</scope>
    <source>
        <strain evidence="5">4be13</strain>
    </source>
</reference>
<dbReference type="SUPFAM" id="SSF49764">
    <property type="entry name" value="HSP20-like chaperones"/>
    <property type="match status" value="1"/>
</dbReference>
<evidence type="ECO:0000313" key="6">
    <source>
        <dbReference type="Proteomes" id="UP000663722"/>
    </source>
</evidence>
<gene>
    <name evidence="5" type="ORF">dnm_062180</name>
</gene>
<evidence type="ECO:0000256" key="2">
    <source>
        <dbReference type="RuleBase" id="RU003616"/>
    </source>
</evidence>
<feature type="region of interest" description="Disordered" evidence="3">
    <location>
        <begin position="1"/>
        <end position="23"/>
    </location>
</feature>
<protein>
    <submittedName>
        <fullName evidence="5">Heat shock protein, Hsp 20 family</fullName>
    </submittedName>
</protein>
<keyword evidence="6" id="KW-1185">Reference proteome</keyword>
<keyword evidence="5" id="KW-0346">Stress response</keyword>
<accession>A0A975BR32</accession>
<dbReference type="InterPro" id="IPR008978">
    <property type="entry name" value="HSP20-like_chaperone"/>
</dbReference>
<dbReference type="Proteomes" id="UP000663722">
    <property type="component" value="Chromosome"/>
</dbReference>
<evidence type="ECO:0000256" key="3">
    <source>
        <dbReference type="SAM" id="MobiDB-lite"/>
    </source>
</evidence>
<evidence type="ECO:0000256" key="1">
    <source>
        <dbReference type="PROSITE-ProRule" id="PRU00285"/>
    </source>
</evidence>
<evidence type="ECO:0000259" key="4">
    <source>
        <dbReference type="PROSITE" id="PS01031"/>
    </source>
</evidence>
<dbReference type="Gene3D" id="2.60.40.790">
    <property type="match status" value="1"/>
</dbReference>
<evidence type="ECO:0000313" key="5">
    <source>
        <dbReference type="EMBL" id="QTA90157.1"/>
    </source>
</evidence>
<dbReference type="CDD" id="cd06464">
    <property type="entry name" value="ACD_sHsps-like"/>
    <property type="match status" value="1"/>
</dbReference>